<dbReference type="InterPro" id="IPR005579">
    <property type="entry name" value="Cgr1-like"/>
</dbReference>
<dbReference type="PANTHER" id="PTHR13557:SF1">
    <property type="entry name" value="COILED-COIL DOMAIN-CONTAINING PROTEIN 86"/>
    <property type="match status" value="1"/>
</dbReference>
<dbReference type="Pfam" id="PF03879">
    <property type="entry name" value="Cgr1"/>
    <property type="match status" value="1"/>
</dbReference>
<evidence type="ECO:0000256" key="5">
    <source>
        <dbReference type="ARBA" id="ARBA00022454"/>
    </source>
</evidence>
<accession>A0A9W7Y5L3</accession>
<gene>
    <name evidence="15" type="ORF">LPJ53_001794</name>
</gene>
<proteinExistence type="inferred from homology"/>
<keyword evidence="7 13" id="KW-0698">rRNA processing</keyword>
<dbReference type="GO" id="GO:0005730">
    <property type="term" value="C:nucleolus"/>
    <property type="evidence" value="ECO:0007669"/>
    <property type="project" value="UniProtKB-SubCell"/>
</dbReference>
<name>A0A9W7Y5L3_9FUNG</name>
<keyword evidence="8" id="KW-0597">Phosphoprotein</keyword>
<feature type="region of interest" description="Disordered" evidence="14">
    <location>
        <begin position="86"/>
        <end position="122"/>
    </location>
</feature>
<dbReference type="OrthoDB" id="277961at2759"/>
<protein>
    <recommendedName>
        <fullName evidence="13">rRNA-processing protein</fullName>
    </recommendedName>
</protein>
<feature type="coiled-coil region" evidence="13">
    <location>
        <begin position="49"/>
        <end position="79"/>
    </location>
</feature>
<evidence type="ECO:0000256" key="12">
    <source>
        <dbReference type="ARBA" id="ARBA00093307"/>
    </source>
</evidence>
<evidence type="ECO:0000256" key="9">
    <source>
        <dbReference type="ARBA" id="ARBA00022934"/>
    </source>
</evidence>
<feature type="region of interest" description="Disordered" evidence="14">
    <location>
        <begin position="1"/>
        <end position="37"/>
    </location>
</feature>
<comment type="subcellular location">
    <subcellularLocation>
        <location evidence="2">Chromosome</location>
    </subcellularLocation>
    <subcellularLocation>
        <location evidence="3 13">Nucleus</location>
        <location evidence="3 13">Nucleolus</location>
    </subcellularLocation>
</comment>
<feature type="compositionally biased region" description="Basic residues" evidence="14">
    <location>
        <begin position="104"/>
        <end position="122"/>
    </location>
</feature>
<comment type="similarity">
    <text evidence="4 13">Belongs to the CGR1 family.</text>
</comment>
<evidence type="ECO:0000256" key="3">
    <source>
        <dbReference type="ARBA" id="ARBA00004604"/>
    </source>
</evidence>
<comment type="function">
    <text evidence="12">Required for proper chromosome segregation during mitosis and error-free mitotic progression.</text>
</comment>
<evidence type="ECO:0000256" key="10">
    <source>
        <dbReference type="ARBA" id="ARBA00023054"/>
    </source>
</evidence>
<evidence type="ECO:0000313" key="16">
    <source>
        <dbReference type="Proteomes" id="UP001149813"/>
    </source>
</evidence>
<keyword evidence="9" id="KW-0164">Citrullination</keyword>
<dbReference type="Proteomes" id="UP001149813">
    <property type="component" value="Unassembled WGS sequence"/>
</dbReference>
<comment type="caution">
    <text evidence="15">The sequence shown here is derived from an EMBL/GenBank/DDBJ whole genome shotgun (WGS) entry which is preliminary data.</text>
</comment>
<evidence type="ECO:0000256" key="8">
    <source>
        <dbReference type="ARBA" id="ARBA00022553"/>
    </source>
</evidence>
<keyword evidence="11 13" id="KW-0539">Nucleus</keyword>
<dbReference type="GO" id="GO:0006364">
    <property type="term" value="P:rRNA processing"/>
    <property type="evidence" value="ECO:0007669"/>
    <property type="project" value="UniProtKB-UniRule"/>
</dbReference>
<keyword evidence="16" id="KW-1185">Reference proteome</keyword>
<evidence type="ECO:0000256" key="2">
    <source>
        <dbReference type="ARBA" id="ARBA00004286"/>
    </source>
</evidence>
<reference evidence="15" key="1">
    <citation type="submission" date="2022-07" db="EMBL/GenBank/DDBJ databases">
        <title>Phylogenomic reconstructions and comparative analyses of Kickxellomycotina fungi.</title>
        <authorList>
            <person name="Reynolds N.K."/>
            <person name="Stajich J.E."/>
            <person name="Barry K."/>
            <person name="Grigoriev I.V."/>
            <person name="Crous P."/>
            <person name="Smith M.E."/>
        </authorList>
    </citation>
    <scope>NUCLEOTIDE SEQUENCE</scope>
    <source>
        <strain evidence="15">NBRC 32514</strain>
    </source>
</reference>
<keyword evidence="5" id="KW-0158">Chromosome</keyword>
<evidence type="ECO:0000256" key="4">
    <source>
        <dbReference type="ARBA" id="ARBA00007869"/>
    </source>
</evidence>
<dbReference type="GO" id="GO:0005694">
    <property type="term" value="C:chromosome"/>
    <property type="evidence" value="ECO:0007669"/>
    <property type="project" value="UniProtKB-SubCell"/>
</dbReference>
<dbReference type="AlphaFoldDB" id="A0A9W7Y5L3"/>
<evidence type="ECO:0000256" key="13">
    <source>
        <dbReference type="RuleBase" id="RU363084"/>
    </source>
</evidence>
<evidence type="ECO:0000256" key="11">
    <source>
        <dbReference type="ARBA" id="ARBA00023242"/>
    </source>
</evidence>
<dbReference type="InterPro" id="IPR026570">
    <property type="entry name" value="CCDC86"/>
</dbReference>
<organism evidence="15 16">
    <name type="scientific">Coemansia erecta</name>
    <dbReference type="NCBI Taxonomy" id="147472"/>
    <lineage>
        <taxon>Eukaryota</taxon>
        <taxon>Fungi</taxon>
        <taxon>Fungi incertae sedis</taxon>
        <taxon>Zoopagomycota</taxon>
        <taxon>Kickxellomycotina</taxon>
        <taxon>Kickxellomycetes</taxon>
        <taxon>Kickxellales</taxon>
        <taxon>Kickxellaceae</taxon>
        <taxon>Coemansia</taxon>
    </lineage>
</organism>
<evidence type="ECO:0000256" key="14">
    <source>
        <dbReference type="SAM" id="MobiDB-lite"/>
    </source>
</evidence>
<keyword evidence="10 13" id="KW-0175">Coiled coil</keyword>
<evidence type="ECO:0000256" key="7">
    <source>
        <dbReference type="ARBA" id="ARBA00022552"/>
    </source>
</evidence>
<sequence length="122" mass="14487">MDPVTDPSSGDVSQAAPMRRVSGRTWKDAKKPTNRSMIHKSLRKTYDQRMEEKTKLQATKALENELKQEKKAEKDAIREKIVERRKRKEEQLRKEKYDAEMSARKRMRVKRKELKARAHAKH</sequence>
<dbReference type="EMBL" id="JANBOJ010000049">
    <property type="protein sequence ID" value="KAJ1723885.1"/>
    <property type="molecule type" value="Genomic_DNA"/>
</dbReference>
<evidence type="ECO:0000256" key="6">
    <source>
        <dbReference type="ARBA" id="ARBA00022517"/>
    </source>
</evidence>
<evidence type="ECO:0000256" key="1">
    <source>
        <dbReference type="ARBA" id="ARBA00004090"/>
    </source>
</evidence>
<dbReference type="PANTHER" id="PTHR13557">
    <property type="entry name" value="COILED-COIL DOMAIN-CONTAINING PROTEIN 86"/>
    <property type="match status" value="1"/>
</dbReference>
<comment type="function">
    <text evidence="1 13">Involved in nucleolar integrity and required for processing of the pre-rRNA for the 60S ribosome subunit.</text>
</comment>
<keyword evidence="6 13" id="KW-0690">Ribosome biogenesis</keyword>
<feature type="compositionally biased region" description="Basic and acidic residues" evidence="14">
    <location>
        <begin position="86"/>
        <end position="103"/>
    </location>
</feature>
<feature type="compositionally biased region" description="Polar residues" evidence="14">
    <location>
        <begin position="1"/>
        <end position="12"/>
    </location>
</feature>
<evidence type="ECO:0000313" key="15">
    <source>
        <dbReference type="EMBL" id="KAJ1723885.1"/>
    </source>
</evidence>